<reference evidence="2 3" key="1">
    <citation type="submission" date="2021-01" db="EMBL/GenBank/DDBJ databases">
        <title>Genomic Encyclopedia of Type Strains, Phase IV (KMG-IV): sequencing the most valuable type-strain genomes for metagenomic binning, comparative biology and taxonomic classification.</title>
        <authorList>
            <person name="Goeker M."/>
        </authorList>
    </citation>
    <scope>NUCLEOTIDE SEQUENCE [LARGE SCALE GENOMIC DNA]</scope>
    <source>
        <strain evidence="2 3">DSM 104297</strain>
    </source>
</reference>
<feature type="transmembrane region" description="Helical" evidence="1">
    <location>
        <begin position="7"/>
        <end position="26"/>
    </location>
</feature>
<accession>A0ABS2QSN3</accession>
<keyword evidence="1" id="KW-0812">Transmembrane</keyword>
<gene>
    <name evidence="2" type="ORF">JOC83_000863</name>
</gene>
<name>A0ABS2QSN3_9BACI</name>
<evidence type="ECO:0000313" key="2">
    <source>
        <dbReference type="EMBL" id="MBM7702037.1"/>
    </source>
</evidence>
<keyword evidence="3" id="KW-1185">Reference proteome</keyword>
<evidence type="ECO:0000256" key="1">
    <source>
        <dbReference type="SAM" id="Phobius"/>
    </source>
</evidence>
<organism evidence="2 3">
    <name type="scientific">Priestia iocasae</name>
    <dbReference type="NCBI Taxonomy" id="2291674"/>
    <lineage>
        <taxon>Bacteria</taxon>
        <taxon>Bacillati</taxon>
        <taxon>Bacillota</taxon>
        <taxon>Bacilli</taxon>
        <taxon>Bacillales</taxon>
        <taxon>Bacillaceae</taxon>
        <taxon>Priestia</taxon>
    </lineage>
</organism>
<sequence>MKVLRVLKWLALSWTAGAISVPIFYFGFDLNFFVSMMIGFAVAGVSFAIPILKSLRLRLQNPYREEIAYSKHQVREAKKKLAIISRYRFKVRSIHMWAQLSRLYKVSKAIIEMVEKEPMRYKDVQPFFVNYLPATVTLVERYFFLLSKPGKSIEMTESLKEAEVMIDEMALKYDRLLNQALSNDVLTLDVEMKVLKQTFQNDKQWIPTSLDRRK</sequence>
<dbReference type="EMBL" id="JAFBFC010000001">
    <property type="protein sequence ID" value="MBM7702037.1"/>
    <property type="molecule type" value="Genomic_DNA"/>
</dbReference>
<evidence type="ECO:0000313" key="3">
    <source>
        <dbReference type="Proteomes" id="UP000809829"/>
    </source>
</evidence>
<protein>
    <submittedName>
        <fullName evidence="2">5-bromo-4-chloroindolyl phosphate hydrolysis protein</fullName>
    </submittedName>
</protein>
<keyword evidence="1" id="KW-0472">Membrane</keyword>
<dbReference type="Proteomes" id="UP000809829">
    <property type="component" value="Unassembled WGS sequence"/>
</dbReference>
<keyword evidence="1" id="KW-1133">Transmembrane helix</keyword>
<dbReference type="InterPro" id="IPR018770">
    <property type="entry name" value="ChloroindolylP_hydrolase"/>
</dbReference>
<comment type="caution">
    <text evidence="2">The sequence shown here is derived from an EMBL/GenBank/DDBJ whole genome shotgun (WGS) entry which is preliminary data.</text>
</comment>
<proteinExistence type="predicted"/>
<feature type="transmembrane region" description="Helical" evidence="1">
    <location>
        <begin position="32"/>
        <end position="52"/>
    </location>
</feature>
<dbReference type="Pfam" id="PF10112">
    <property type="entry name" value="Halogen_Hydrol"/>
    <property type="match status" value="1"/>
</dbReference>